<keyword evidence="4" id="KW-1185">Reference proteome</keyword>
<dbReference type="EMBL" id="CP071091">
    <property type="protein sequence ID" value="QSQ11545.1"/>
    <property type="molecule type" value="Genomic_DNA"/>
</dbReference>
<protein>
    <recommendedName>
        <fullName evidence="2">DUF6968 domain-containing protein</fullName>
    </recommendedName>
</protein>
<evidence type="ECO:0000259" key="2">
    <source>
        <dbReference type="Pfam" id="PF22302"/>
    </source>
</evidence>
<dbReference type="Pfam" id="PF22302">
    <property type="entry name" value="DUF6968"/>
    <property type="match status" value="1"/>
</dbReference>
<feature type="domain" description="DUF6968" evidence="2">
    <location>
        <begin position="7"/>
        <end position="71"/>
    </location>
</feature>
<accession>A0ABX7N1H7</accession>
<evidence type="ECO:0000313" key="3">
    <source>
        <dbReference type="EMBL" id="QSQ11545.1"/>
    </source>
</evidence>
<organism evidence="3 4">
    <name type="scientific">Myxococcus landrumensis</name>
    <dbReference type="NCBI Taxonomy" id="2813577"/>
    <lineage>
        <taxon>Bacteria</taxon>
        <taxon>Pseudomonadati</taxon>
        <taxon>Myxococcota</taxon>
        <taxon>Myxococcia</taxon>
        <taxon>Myxococcales</taxon>
        <taxon>Cystobacterineae</taxon>
        <taxon>Myxococcaceae</taxon>
        <taxon>Myxococcus</taxon>
    </lineage>
</organism>
<feature type="compositionally biased region" description="Basic residues" evidence="1">
    <location>
        <begin position="147"/>
        <end position="158"/>
    </location>
</feature>
<sequence length="158" mass="18260">MRPLIASRRYKWTDQPGWITARLFTPFRSGSSYKCQFSIQGIGRSKIEGYAKGTDSFQAVMMAFEGLRVFLLPIADKVTFDGILGSDISRPIPSSYGPEKEAHFIALIERELDRMLRSHGEDPKPMQARDRERLLARREELLELRKEKKPSRKTKPHH</sequence>
<dbReference type="Proteomes" id="UP000663090">
    <property type="component" value="Chromosome"/>
</dbReference>
<reference evidence="3 4" key="1">
    <citation type="submission" date="2021-02" db="EMBL/GenBank/DDBJ databases">
        <title>De Novo genome assembly of isolated myxobacteria.</title>
        <authorList>
            <person name="Stevens D.C."/>
        </authorList>
    </citation>
    <scope>NUCLEOTIDE SEQUENCE [LARGE SCALE GENOMIC DNA]</scope>
    <source>
        <strain evidence="3 4">SCHIC003</strain>
    </source>
</reference>
<feature type="region of interest" description="Disordered" evidence="1">
    <location>
        <begin position="139"/>
        <end position="158"/>
    </location>
</feature>
<dbReference type="RefSeq" id="WP_206713294.1">
    <property type="nucleotide sequence ID" value="NZ_CP071091.1"/>
</dbReference>
<evidence type="ECO:0000256" key="1">
    <source>
        <dbReference type="SAM" id="MobiDB-lite"/>
    </source>
</evidence>
<proteinExistence type="predicted"/>
<gene>
    <name evidence="3" type="ORF">JY572_24425</name>
</gene>
<name>A0ABX7N1H7_9BACT</name>
<dbReference type="InterPro" id="IPR054241">
    <property type="entry name" value="DUF6968"/>
</dbReference>
<evidence type="ECO:0000313" key="4">
    <source>
        <dbReference type="Proteomes" id="UP000663090"/>
    </source>
</evidence>